<keyword evidence="1" id="KW-0812">Transmembrane</keyword>
<name>A0A7S0INE9_9EUKA</name>
<evidence type="ECO:0008006" key="3">
    <source>
        <dbReference type="Google" id="ProtNLM"/>
    </source>
</evidence>
<feature type="transmembrane region" description="Helical" evidence="1">
    <location>
        <begin position="148"/>
        <end position="171"/>
    </location>
</feature>
<feature type="transmembrane region" description="Helical" evidence="1">
    <location>
        <begin position="18"/>
        <end position="35"/>
    </location>
</feature>
<sequence length="222" mass="23032">MSCCANPNVSREVNRAKCAAVVSLILGIVGLVLGVPLGPLGILTVLAGLFDTIGGSMLVCCGPTQKGQGECIHCGAMVMFILSSILNGISFIVLIIVTSTMGAVAQSACANEALEGWVNKNDMPQLRNYDKEDCVKDKNKVMGALGTFAVFAILISVVCMGVKVWACVACCKARTAIQKEVQLLQQRAAAMPTATQMPVTVAMPVATVEGASVVVVPSRATA</sequence>
<evidence type="ECO:0000313" key="2">
    <source>
        <dbReference type="EMBL" id="CAD8527155.1"/>
    </source>
</evidence>
<proteinExistence type="predicted"/>
<dbReference type="AlphaFoldDB" id="A0A7S0INE9"/>
<dbReference type="EMBL" id="HBER01004787">
    <property type="protein sequence ID" value="CAD8527155.1"/>
    <property type="molecule type" value="Transcribed_RNA"/>
</dbReference>
<protein>
    <recommendedName>
        <fullName evidence="3">Transmembrane protein</fullName>
    </recommendedName>
</protein>
<organism evidence="2">
    <name type="scientific">Calcidiscus leptoporus</name>
    <dbReference type="NCBI Taxonomy" id="127549"/>
    <lineage>
        <taxon>Eukaryota</taxon>
        <taxon>Haptista</taxon>
        <taxon>Haptophyta</taxon>
        <taxon>Prymnesiophyceae</taxon>
        <taxon>Coccolithales</taxon>
        <taxon>Calcidiscaceae</taxon>
        <taxon>Calcidiscus</taxon>
    </lineage>
</organism>
<feature type="transmembrane region" description="Helical" evidence="1">
    <location>
        <begin position="41"/>
        <end position="62"/>
    </location>
</feature>
<feature type="transmembrane region" description="Helical" evidence="1">
    <location>
        <begin position="74"/>
        <end position="97"/>
    </location>
</feature>
<reference evidence="2" key="1">
    <citation type="submission" date="2021-01" db="EMBL/GenBank/DDBJ databases">
        <authorList>
            <person name="Corre E."/>
            <person name="Pelletier E."/>
            <person name="Niang G."/>
            <person name="Scheremetjew M."/>
            <person name="Finn R."/>
            <person name="Kale V."/>
            <person name="Holt S."/>
            <person name="Cochrane G."/>
            <person name="Meng A."/>
            <person name="Brown T."/>
            <person name="Cohen L."/>
        </authorList>
    </citation>
    <scope>NUCLEOTIDE SEQUENCE</scope>
    <source>
        <strain evidence="2">RCC1130</strain>
    </source>
</reference>
<keyword evidence="1" id="KW-0472">Membrane</keyword>
<evidence type="ECO:0000256" key="1">
    <source>
        <dbReference type="SAM" id="Phobius"/>
    </source>
</evidence>
<accession>A0A7S0INE9</accession>
<keyword evidence="1" id="KW-1133">Transmembrane helix</keyword>
<gene>
    <name evidence="2" type="ORF">CLEP1334_LOCUS2376</name>
</gene>